<accession>A0A553XXE5</accession>
<keyword evidence="1" id="KW-0812">Transmembrane</keyword>
<comment type="caution">
    <text evidence="2">The sequence shown here is derived from an EMBL/GenBank/DDBJ whole genome shotgun (WGS) entry which is preliminary data.</text>
</comment>
<sequence length="91" mass="9967">MCPRQKQASEREAWCKVFGDFSVLGPVAAIVVAVLALVVFLLPTYVAFHRKADERWIVLVVNVLFGATFVGWVVALILATRKPAAQRQAAA</sequence>
<name>A0A553XXE5_9ACTN</name>
<reference evidence="2 3" key="1">
    <citation type="submission" date="2019-07" db="EMBL/GenBank/DDBJ databases">
        <title>Draft genome for Streptomyces benahoarensis MZ03-48.</title>
        <authorList>
            <person name="Gonzalez-Pimentel J.L."/>
        </authorList>
    </citation>
    <scope>NUCLEOTIDE SEQUENCE [LARGE SCALE GENOMIC DNA]</scope>
    <source>
        <strain evidence="2 3">MZ03-48</strain>
    </source>
</reference>
<keyword evidence="1" id="KW-0472">Membrane</keyword>
<evidence type="ECO:0000256" key="1">
    <source>
        <dbReference type="SAM" id="Phobius"/>
    </source>
</evidence>
<dbReference type="EMBL" id="VKLS01000648">
    <property type="protein sequence ID" value="TSB21647.1"/>
    <property type="molecule type" value="Genomic_DNA"/>
</dbReference>
<protein>
    <submittedName>
        <fullName evidence="2">Superinfection immunity protein</fullName>
    </submittedName>
</protein>
<dbReference type="InterPro" id="IPR016410">
    <property type="entry name" value="Phage_imm"/>
</dbReference>
<gene>
    <name evidence="2" type="ORF">FNZ23_28150</name>
</gene>
<feature type="transmembrane region" description="Helical" evidence="1">
    <location>
        <begin position="21"/>
        <end position="44"/>
    </location>
</feature>
<keyword evidence="3" id="KW-1185">Reference proteome</keyword>
<organism evidence="2 3">
    <name type="scientific">Streptomyces benahoarensis</name>
    <dbReference type="NCBI Taxonomy" id="2595054"/>
    <lineage>
        <taxon>Bacteria</taxon>
        <taxon>Bacillati</taxon>
        <taxon>Actinomycetota</taxon>
        <taxon>Actinomycetes</taxon>
        <taxon>Kitasatosporales</taxon>
        <taxon>Streptomycetaceae</taxon>
        <taxon>Streptomyces</taxon>
    </lineage>
</organism>
<feature type="transmembrane region" description="Helical" evidence="1">
    <location>
        <begin position="56"/>
        <end position="79"/>
    </location>
</feature>
<dbReference type="AlphaFoldDB" id="A0A553XXE5"/>
<keyword evidence="1" id="KW-1133">Transmembrane helix</keyword>
<evidence type="ECO:0000313" key="2">
    <source>
        <dbReference type="EMBL" id="TSB21647.1"/>
    </source>
</evidence>
<proteinExistence type="predicted"/>
<dbReference type="OrthoDB" id="9814116at2"/>
<dbReference type="Proteomes" id="UP000320888">
    <property type="component" value="Unassembled WGS sequence"/>
</dbReference>
<evidence type="ECO:0000313" key="3">
    <source>
        <dbReference type="Proteomes" id="UP000320888"/>
    </source>
</evidence>
<dbReference type="Pfam" id="PF14373">
    <property type="entry name" value="Imm_superinfect"/>
    <property type="match status" value="1"/>
</dbReference>